<sequence>LKAVINVFNAAFYSFIAPTAVPFSNATTLPSNTTASPSNATTASSNTTSGSVTTAHATIAYGMCTLSELKFFSNSSKHHQYHYTCSCIYDSHYFSCQNNQRSR</sequence>
<evidence type="ECO:0000313" key="2">
    <source>
        <dbReference type="Proteomes" id="UP000237246"/>
    </source>
</evidence>
<proteinExistence type="predicted"/>
<reference evidence="1 2" key="1">
    <citation type="submission" date="2018-01" db="EMBL/GenBank/DDBJ databases">
        <title>Comparison of the Chinese Bamboo Partridge and Red Junglefowl genome sequences highlights the importance of demography in genome evolution.</title>
        <authorList>
            <person name="Tiley G.P."/>
            <person name="Kimball R.T."/>
            <person name="Braun E.L."/>
            <person name="Burleigh J.G."/>
        </authorList>
    </citation>
    <scope>NUCLEOTIDE SEQUENCE [LARGE SCALE GENOMIC DNA]</scope>
    <source>
        <strain evidence="1">RTK389</strain>
        <tissue evidence="1">Blood</tissue>
    </source>
</reference>
<feature type="non-terminal residue" evidence="1">
    <location>
        <position position="1"/>
    </location>
</feature>
<name>A0A2P4SXS9_BAMTH</name>
<dbReference type="EMBL" id="PPHD01017417">
    <property type="protein sequence ID" value="POI28906.1"/>
    <property type="molecule type" value="Genomic_DNA"/>
</dbReference>
<dbReference type="OrthoDB" id="6160056at2759"/>
<evidence type="ECO:0000313" key="1">
    <source>
        <dbReference type="EMBL" id="POI28906.1"/>
    </source>
</evidence>
<organism evidence="1 2">
    <name type="scientific">Bambusicola thoracicus</name>
    <name type="common">Chinese bamboo-partridge</name>
    <name type="synonym">Perdix thoracica</name>
    <dbReference type="NCBI Taxonomy" id="9083"/>
    <lineage>
        <taxon>Eukaryota</taxon>
        <taxon>Metazoa</taxon>
        <taxon>Chordata</taxon>
        <taxon>Craniata</taxon>
        <taxon>Vertebrata</taxon>
        <taxon>Euteleostomi</taxon>
        <taxon>Archelosauria</taxon>
        <taxon>Archosauria</taxon>
        <taxon>Dinosauria</taxon>
        <taxon>Saurischia</taxon>
        <taxon>Theropoda</taxon>
        <taxon>Coelurosauria</taxon>
        <taxon>Aves</taxon>
        <taxon>Neognathae</taxon>
        <taxon>Galloanserae</taxon>
        <taxon>Galliformes</taxon>
        <taxon>Phasianidae</taxon>
        <taxon>Perdicinae</taxon>
        <taxon>Bambusicola</taxon>
    </lineage>
</organism>
<accession>A0A2P4SXS9</accession>
<dbReference type="AlphaFoldDB" id="A0A2P4SXS9"/>
<comment type="caution">
    <text evidence="1">The sequence shown here is derived from an EMBL/GenBank/DDBJ whole genome shotgun (WGS) entry which is preliminary data.</text>
</comment>
<dbReference type="Proteomes" id="UP000237246">
    <property type="component" value="Unassembled WGS sequence"/>
</dbReference>
<gene>
    <name evidence="1" type="ORF">CIB84_007344</name>
</gene>
<keyword evidence="2" id="KW-1185">Reference proteome</keyword>
<protein>
    <submittedName>
        <fullName evidence="1">Uncharacterized protein</fullName>
    </submittedName>
</protein>